<evidence type="ECO:0000313" key="3">
    <source>
        <dbReference type="Proteomes" id="UP000002051"/>
    </source>
</evidence>
<evidence type="ECO:0000313" key="1">
    <source>
        <dbReference type="EMBL" id="AES99941.1"/>
    </source>
</evidence>
<dbReference type="Proteomes" id="UP000002051">
    <property type="component" value="Chromosome 5"/>
</dbReference>
<dbReference type="AlphaFoldDB" id="G7KCN2"/>
<reference evidence="1 3" key="1">
    <citation type="journal article" date="2011" name="Nature">
        <title>The Medicago genome provides insight into the evolution of rhizobial symbioses.</title>
        <authorList>
            <person name="Young N.D."/>
            <person name="Debelle F."/>
            <person name="Oldroyd G.E."/>
            <person name="Geurts R."/>
            <person name="Cannon S.B."/>
            <person name="Udvardi M.K."/>
            <person name="Benedito V.A."/>
            <person name="Mayer K.F."/>
            <person name="Gouzy J."/>
            <person name="Schoof H."/>
            <person name="Van de Peer Y."/>
            <person name="Proost S."/>
            <person name="Cook D.R."/>
            <person name="Meyers B.C."/>
            <person name="Spannagl M."/>
            <person name="Cheung F."/>
            <person name="De Mita S."/>
            <person name="Krishnakumar V."/>
            <person name="Gundlach H."/>
            <person name="Zhou S."/>
            <person name="Mudge J."/>
            <person name="Bharti A.K."/>
            <person name="Murray J.D."/>
            <person name="Naoumkina M.A."/>
            <person name="Rosen B."/>
            <person name="Silverstein K.A."/>
            <person name="Tang H."/>
            <person name="Rombauts S."/>
            <person name="Zhao P.X."/>
            <person name="Zhou P."/>
            <person name="Barbe V."/>
            <person name="Bardou P."/>
            <person name="Bechner M."/>
            <person name="Bellec A."/>
            <person name="Berger A."/>
            <person name="Berges H."/>
            <person name="Bidwell S."/>
            <person name="Bisseling T."/>
            <person name="Choisne N."/>
            <person name="Couloux A."/>
            <person name="Denny R."/>
            <person name="Deshpande S."/>
            <person name="Dai X."/>
            <person name="Doyle J.J."/>
            <person name="Dudez A.M."/>
            <person name="Farmer A.D."/>
            <person name="Fouteau S."/>
            <person name="Franken C."/>
            <person name="Gibelin C."/>
            <person name="Gish J."/>
            <person name="Goldstein S."/>
            <person name="Gonzalez A.J."/>
            <person name="Green P.J."/>
            <person name="Hallab A."/>
            <person name="Hartog M."/>
            <person name="Hua A."/>
            <person name="Humphray S.J."/>
            <person name="Jeong D.H."/>
            <person name="Jing Y."/>
            <person name="Jocker A."/>
            <person name="Kenton S.M."/>
            <person name="Kim D.J."/>
            <person name="Klee K."/>
            <person name="Lai H."/>
            <person name="Lang C."/>
            <person name="Lin S."/>
            <person name="Macmil S.L."/>
            <person name="Magdelenat G."/>
            <person name="Matthews L."/>
            <person name="McCorrison J."/>
            <person name="Monaghan E.L."/>
            <person name="Mun J.H."/>
            <person name="Najar F.Z."/>
            <person name="Nicholson C."/>
            <person name="Noirot C."/>
            <person name="O'Bleness M."/>
            <person name="Paule C.R."/>
            <person name="Poulain J."/>
            <person name="Prion F."/>
            <person name="Qin B."/>
            <person name="Qu C."/>
            <person name="Retzel E.F."/>
            <person name="Riddle C."/>
            <person name="Sallet E."/>
            <person name="Samain S."/>
            <person name="Samson N."/>
            <person name="Sanders I."/>
            <person name="Saurat O."/>
            <person name="Scarpelli C."/>
            <person name="Schiex T."/>
            <person name="Segurens B."/>
            <person name="Severin A.J."/>
            <person name="Sherrier D.J."/>
            <person name="Shi R."/>
            <person name="Sims S."/>
            <person name="Singer S.R."/>
            <person name="Sinharoy S."/>
            <person name="Sterck L."/>
            <person name="Viollet A."/>
            <person name="Wang B.B."/>
            <person name="Wang K."/>
            <person name="Wang M."/>
            <person name="Wang X."/>
            <person name="Warfsmann J."/>
            <person name="Weissenbach J."/>
            <person name="White D.D."/>
            <person name="White J.D."/>
            <person name="Wiley G.B."/>
            <person name="Wincker P."/>
            <person name="Xing Y."/>
            <person name="Yang L."/>
            <person name="Yao Z."/>
            <person name="Ying F."/>
            <person name="Zhai J."/>
            <person name="Zhou L."/>
            <person name="Zuber A."/>
            <person name="Denarie J."/>
            <person name="Dixon R.A."/>
            <person name="May G.D."/>
            <person name="Schwartz D.C."/>
            <person name="Rogers J."/>
            <person name="Quetier F."/>
            <person name="Town C.D."/>
            <person name="Roe B.A."/>
        </authorList>
    </citation>
    <scope>NUCLEOTIDE SEQUENCE [LARGE SCALE GENOMIC DNA]</scope>
    <source>
        <strain evidence="1">A17</strain>
        <strain evidence="2 3">cv. Jemalong A17</strain>
    </source>
</reference>
<accession>G7KCN2</accession>
<reference evidence="1 3" key="2">
    <citation type="journal article" date="2014" name="BMC Genomics">
        <title>An improved genome release (version Mt4.0) for the model legume Medicago truncatula.</title>
        <authorList>
            <person name="Tang H."/>
            <person name="Krishnakumar V."/>
            <person name="Bidwell S."/>
            <person name="Rosen B."/>
            <person name="Chan A."/>
            <person name="Zhou S."/>
            <person name="Gentzbittel L."/>
            <person name="Childs K.L."/>
            <person name="Yandell M."/>
            <person name="Gundlach H."/>
            <person name="Mayer K.F."/>
            <person name="Schwartz D.C."/>
            <person name="Town C.D."/>
        </authorList>
    </citation>
    <scope>GENOME REANNOTATION</scope>
    <source>
        <strain evidence="2 3">cv. Jemalong A17</strain>
    </source>
</reference>
<evidence type="ECO:0000313" key="2">
    <source>
        <dbReference type="EnsemblPlants" id="AES99941"/>
    </source>
</evidence>
<gene>
    <name evidence="1" type="ordered locus">MTR_5g086420</name>
</gene>
<dbReference type="PaxDb" id="3880-AES99941"/>
<dbReference type="HOGENOM" id="CLU_2691508_0_0_1"/>
<sequence length="74" mass="8450">MEEARYECNKFKLVGFIPSNINQHSKLNTLSLDDNMLNGKILNWCFTLPSLSLSSSTNLSGLVEFHLYSKVRKL</sequence>
<evidence type="ECO:0008006" key="4">
    <source>
        <dbReference type="Google" id="ProtNLM"/>
    </source>
</evidence>
<dbReference type="InterPro" id="IPR032675">
    <property type="entry name" value="LRR_dom_sf"/>
</dbReference>
<proteinExistence type="predicted"/>
<protein>
    <recommendedName>
        <fullName evidence="4">Non-specific serine/threonine protein kinase</fullName>
    </recommendedName>
</protein>
<dbReference type="Gene3D" id="3.80.10.10">
    <property type="entry name" value="Ribonuclease Inhibitor"/>
    <property type="match status" value="1"/>
</dbReference>
<organism evidence="1 3">
    <name type="scientific">Medicago truncatula</name>
    <name type="common">Barrel medic</name>
    <name type="synonym">Medicago tribuloides</name>
    <dbReference type="NCBI Taxonomy" id="3880"/>
    <lineage>
        <taxon>Eukaryota</taxon>
        <taxon>Viridiplantae</taxon>
        <taxon>Streptophyta</taxon>
        <taxon>Embryophyta</taxon>
        <taxon>Tracheophyta</taxon>
        <taxon>Spermatophyta</taxon>
        <taxon>Magnoliopsida</taxon>
        <taxon>eudicotyledons</taxon>
        <taxon>Gunneridae</taxon>
        <taxon>Pentapetalae</taxon>
        <taxon>rosids</taxon>
        <taxon>fabids</taxon>
        <taxon>Fabales</taxon>
        <taxon>Fabaceae</taxon>
        <taxon>Papilionoideae</taxon>
        <taxon>50 kb inversion clade</taxon>
        <taxon>NPAAA clade</taxon>
        <taxon>Hologalegina</taxon>
        <taxon>IRL clade</taxon>
        <taxon>Trifolieae</taxon>
        <taxon>Medicago</taxon>
    </lineage>
</organism>
<dbReference type="EMBL" id="CM001221">
    <property type="protein sequence ID" value="AES99941.1"/>
    <property type="molecule type" value="Genomic_DNA"/>
</dbReference>
<reference evidence="2" key="3">
    <citation type="submission" date="2015-04" db="UniProtKB">
        <authorList>
            <consortium name="EnsemblPlants"/>
        </authorList>
    </citation>
    <scope>IDENTIFICATION</scope>
    <source>
        <strain evidence="2">cv. Jemalong A17</strain>
    </source>
</reference>
<dbReference type="EnsemblPlants" id="AES99941">
    <property type="protein sequence ID" value="AES99941"/>
    <property type="gene ID" value="MTR_5g086420"/>
</dbReference>
<name>G7KCN2_MEDTR</name>
<keyword evidence="3" id="KW-1185">Reference proteome</keyword>